<dbReference type="SUPFAM" id="SSF53448">
    <property type="entry name" value="Nucleotide-diphospho-sugar transferases"/>
    <property type="match status" value="1"/>
</dbReference>
<proteinExistence type="predicted"/>
<dbReference type="FunFam" id="3.90.550.10:FF:000164">
    <property type="entry name" value="Beta-(1-3)-glucosyl transferase"/>
    <property type="match status" value="1"/>
</dbReference>
<dbReference type="GO" id="GO:0005886">
    <property type="term" value="C:plasma membrane"/>
    <property type="evidence" value="ECO:0007669"/>
    <property type="project" value="TreeGrafter"/>
</dbReference>
<dbReference type="PANTHER" id="PTHR43867:SF4">
    <property type="entry name" value="BETA-(1-3)-GLUCOSYL TRANSFERASE"/>
    <property type="match status" value="1"/>
</dbReference>
<evidence type="ECO:0000256" key="4">
    <source>
        <dbReference type="ARBA" id="ARBA00022692"/>
    </source>
</evidence>
<evidence type="ECO:0000256" key="7">
    <source>
        <dbReference type="ARBA" id="ARBA00022989"/>
    </source>
</evidence>
<dbReference type="GO" id="GO:0004553">
    <property type="term" value="F:hydrolase activity, hydrolyzing O-glycosyl compounds"/>
    <property type="evidence" value="ECO:0007669"/>
    <property type="project" value="InterPro"/>
</dbReference>
<dbReference type="Pfam" id="PF00332">
    <property type="entry name" value="Glyco_hydro_17"/>
    <property type="match status" value="1"/>
</dbReference>
<evidence type="ECO:0000256" key="6">
    <source>
        <dbReference type="ARBA" id="ARBA00022842"/>
    </source>
</evidence>
<dbReference type="PANTHER" id="PTHR43867">
    <property type="entry name" value="CELLULOSE SYNTHASE CATALYTIC SUBUNIT A [UDP-FORMING]"/>
    <property type="match status" value="1"/>
</dbReference>
<feature type="transmembrane region" description="Helical" evidence="13">
    <location>
        <begin position="845"/>
        <end position="865"/>
    </location>
</feature>
<reference evidence="14 15" key="1">
    <citation type="submission" date="2018-09" db="EMBL/GenBank/DDBJ databases">
        <authorList>
            <person name="Zhu H."/>
        </authorList>
    </citation>
    <scope>NUCLEOTIDE SEQUENCE [LARGE SCALE GENOMIC DNA]</scope>
    <source>
        <strain evidence="14 15">K1W22B-8</strain>
    </source>
</reference>
<evidence type="ECO:0000256" key="12">
    <source>
        <dbReference type="ARBA" id="ARBA00078564"/>
    </source>
</evidence>
<evidence type="ECO:0000256" key="11">
    <source>
        <dbReference type="ARBA" id="ARBA00068721"/>
    </source>
</evidence>
<keyword evidence="15" id="KW-1185">Reference proteome</keyword>
<dbReference type="EC" id="2.4.1.336" evidence="10"/>
<dbReference type="AlphaFoldDB" id="A0A418WTG3"/>
<evidence type="ECO:0000313" key="14">
    <source>
        <dbReference type="EMBL" id="RJF94518.1"/>
    </source>
</evidence>
<feature type="transmembrane region" description="Helical" evidence="13">
    <location>
        <begin position="327"/>
        <end position="346"/>
    </location>
</feature>
<accession>A0A418WTG3</accession>
<dbReference type="Proteomes" id="UP000284605">
    <property type="component" value="Unassembled WGS sequence"/>
</dbReference>
<dbReference type="Pfam" id="PF13641">
    <property type="entry name" value="Glyco_tranf_2_3"/>
    <property type="match status" value="1"/>
</dbReference>
<organism evidence="14 15">
    <name type="scientific">Oleomonas cavernae</name>
    <dbReference type="NCBI Taxonomy" id="2320859"/>
    <lineage>
        <taxon>Bacteria</taxon>
        <taxon>Pseudomonadati</taxon>
        <taxon>Pseudomonadota</taxon>
        <taxon>Alphaproteobacteria</taxon>
        <taxon>Acetobacterales</taxon>
        <taxon>Acetobacteraceae</taxon>
        <taxon>Oleomonas</taxon>
    </lineage>
</organism>
<comment type="catalytic activity">
    <reaction evidence="9">
        <text>a 1,2-diacyl-sn-glycerol + UDP-alpha-D-glucose = a 1,2-diacyl-3-O-(beta-D-glucopyranosyl)-sn-glycerol + UDP + H(+)</text>
        <dbReference type="Rhea" id="RHEA:17285"/>
        <dbReference type="ChEBI" id="CHEBI:15378"/>
        <dbReference type="ChEBI" id="CHEBI:17815"/>
        <dbReference type="ChEBI" id="CHEBI:58223"/>
        <dbReference type="ChEBI" id="CHEBI:58885"/>
        <dbReference type="ChEBI" id="CHEBI:75799"/>
        <dbReference type="EC" id="2.4.1.336"/>
    </reaction>
</comment>
<dbReference type="GO" id="GO:0005975">
    <property type="term" value="P:carbohydrate metabolic process"/>
    <property type="evidence" value="ECO:0007669"/>
    <property type="project" value="InterPro"/>
</dbReference>
<keyword evidence="2" id="KW-0328">Glycosyltransferase</keyword>
<gene>
    <name evidence="14" type="ORF">D3874_01395</name>
</gene>
<feature type="transmembrane region" description="Helical" evidence="13">
    <location>
        <begin position="21"/>
        <end position="42"/>
    </location>
</feature>
<dbReference type="InterPro" id="IPR000490">
    <property type="entry name" value="Glyco_hydro_17"/>
</dbReference>
<evidence type="ECO:0000256" key="1">
    <source>
        <dbReference type="ARBA" id="ARBA00004141"/>
    </source>
</evidence>
<evidence type="ECO:0000256" key="3">
    <source>
        <dbReference type="ARBA" id="ARBA00022679"/>
    </source>
</evidence>
<dbReference type="SUPFAM" id="SSF51445">
    <property type="entry name" value="(Trans)glycosidases"/>
    <property type="match status" value="1"/>
</dbReference>
<dbReference type="InterPro" id="IPR050321">
    <property type="entry name" value="Glycosyltr_2/OpgH_subfam"/>
</dbReference>
<feature type="transmembrane region" description="Helical" evidence="13">
    <location>
        <begin position="732"/>
        <end position="753"/>
    </location>
</feature>
<dbReference type="InterPro" id="IPR017853">
    <property type="entry name" value="GH"/>
</dbReference>
<comment type="caution">
    <text evidence="14">The sequence shown here is derived from an EMBL/GenBank/DDBJ whole genome shotgun (WGS) entry which is preliminary data.</text>
</comment>
<keyword evidence="4 13" id="KW-0812">Transmembrane</keyword>
<dbReference type="InterPro" id="IPR029044">
    <property type="entry name" value="Nucleotide-diphossugar_trans"/>
</dbReference>
<protein>
    <recommendedName>
        <fullName evidence="11">Beta-monoglucosyldiacylglycerol synthase</fullName>
        <ecNumber evidence="10">2.4.1.336</ecNumber>
    </recommendedName>
    <alternativeName>
        <fullName evidence="12">UDP-glucose:1,2-diacylglycerol 3-beta-D-glucosyltransferase</fullName>
    </alternativeName>
</protein>
<comment type="subcellular location">
    <subcellularLocation>
        <location evidence="1">Membrane</location>
        <topology evidence="1">Multi-pass membrane protein</topology>
    </subcellularLocation>
</comment>
<feature type="transmembrane region" description="Helical" evidence="13">
    <location>
        <begin position="705"/>
        <end position="726"/>
    </location>
</feature>
<evidence type="ECO:0000256" key="5">
    <source>
        <dbReference type="ARBA" id="ARBA00022801"/>
    </source>
</evidence>
<keyword evidence="3 14" id="KW-0808">Transferase</keyword>
<dbReference type="GO" id="GO:0016758">
    <property type="term" value="F:hexosyltransferase activity"/>
    <property type="evidence" value="ECO:0007669"/>
    <property type="project" value="TreeGrafter"/>
</dbReference>
<keyword evidence="7 13" id="KW-1133">Transmembrane helix</keyword>
<keyword evidence="8 13" id="KW-0472">Membrane</keyword>
<feature type="transmembrane region" description="Helical" evidence="13">
    <location>
        <begin position="358"/>
        <end position="376"/>
    </location>
</feature>
<feature type="transmembrane region" description="Helical" evidence="13">
    <location>
        <begin position="822"/>
        <end position="839"/>
    </location>
</feature>
<dbReference type="OrthoDB" id="9806824at2"/>
<keyword evidence="5" id="KW-0378">Hydrolase</keyword>
<keyword evidence="6" id="KW-0460">Magnesium</keyword>
<feature type="transmembrane region" description="Helical" evidence="13">
    <location>
        <begin position="388"/>
        <end position="410"/>
    </location>
</feature>
<dbReference type="Gene3D" id="3.20.20.80">
    <property type="entry name" value="Glycosidases"/>
    <property type="match status" value="1"/>
</dbReference>
<dbReference type="Gene3D" id="3.90.550.10">
    <property type="entry name" value="Spore Coat Polysaccharide Biosynthesis Protein SpsA, Chain A"/>
    <property type="match status" value="1"/>
</dbReference>
<evidence type="ECO:0000256" key="10">
    <source>
        <dbReference type="ARBA" id="ARBA00066964"/>
    </source>
</evidence>
<evidence type="ECO:0000256" key="9">
    <source>
        <dbReference type="ARBA" id="ARBA00053004"/>
    </source>
</evidence>
<evidence type="ECO:0000256" key="13">
    <source>
        <dbReference type="SAM" id="Phobius"/>
    </source>
</evidence>
<sequence length="903" mass="100744">MITSRVDALTLLRVKQQMRKHAVNITVLLVVLAVHAGIWAWVNRPVPMTNWEGSIQALSYDPHRDGQDPEDAVQPTAAQIDEDLAIMAGVAQGIRTYSSTKGQEEIPALAARYGLTVTAGAWLDTHADKNEAEIAGLIRVANENSNVKRLMVGNEAILRGDVTVLELIRMIRDVKREVDQPVSTAEPWHVWLEHPELVEATDYIAVHILPYWEEVPADQVLDYVARRYDQIARTYPGKKIVISEIGWPSGGRMRSGAIPSVDNEATFIRDFLTMARARGWDYSIMEAFDQPWKRRIEGAAGAYWGIFNADRELKFPLSGEVVAIQNWPVLAGIAAVVALLPMLYFLRRSRNLKPQGKLLFSALLMVAANLMVWTVHYGTTQYLNGPMIAVWSLLSLGMVFLLTLVLAEALELSEGLFAKRMLRHFTPYRLPAGAERDRHWPKVSLHLPICNEPAEMVRRTLDSLAKLDYPNVEVLVIDNNTKDPAIWQPVQAYCELLGDRFRFFHLEVCKGFKAGALNFAMTQTAADAEVVGVIDSDYLVEPDWLKSTIPYFDEAKVGFVQAPQDHFDWAGNGFKEMINWEYAGFFHIGMVLRNERDAIIQHGTMTLIRRQAMEGVGNWSTWTICEDAEMGLKLMQSGWKSVYINHPFGRGVTPDSFEGYRGQRFRWAFGAMQILRGRMGWLNPFKKTGLTFAQKYHFIMGWAPWAADAMNLAFTVAGLAWTVGLLLFPEIFAFPVTLFLVPTLAVFGFKLAYTFSLYAKRVPCTPTQAAGAAIAGLALTYTVGKAFLIGIFKKEKPFLRTPKLEDKPAAIRGLVHAREETTLMLCLWAAAAAVGLVFGPRDHEAYVWVAVLLVQSLPYAAALLLSMMSAVPGLRVLLPFGRTAAVRGAKAPVASLPQQGTGH</sequence>
<evidence type="ECO:0000313" key="15">
    <source>
        <dbReference type="Proteomes" id="UP000284605"/>
    </source>
</evidence>
<name>A0A418WTG3_9PROT</name>
<evidence type="ECO:0000256" key="2">
    <source>
        <dbReference type="ARBA" id="ARBA00022676"/>
    </source>
</evidence>
<dbReference type="EMBL" id="QYUK01000008">
    <property type="protein sequence ID" value="RJF94518.1"/>
    <property type="molecule type" value="Genomic_DNA"/>
</dbReference>
<evidence type="ECO:0000256" key="8">
    <source>
        <dbReference type="ARBA" id="ARBA00023136"/>
    </source>
</evidence>